<organism evidence="1 2">
    <name type="scientific">Candidatus Rhodoblastus alkanivorans</name>
    <dbReference type="NCBI Taxonomy" id="2954117"/>
    <lineage>
        <taxon>Bacteria</taxon>
        <taxon>Pseudomonadati</taxon>
        <taxon>Pseudomonadota</taxon>
        <taxon>Alphaproteobacteria</taxon>
        <taxon>Hyphomicrobiales</taxon>
        <taxon>Rhodoblastaceae</taxon>
        <taxon>Rhodoblastus</taxon>
    </lineage>
</organism>
<name>A0ABS9Z0X6_9HYPH</name>
<dbReference type="Pfam" id="PF11994">
    <property type="entry name" value="DUF3489"/>
    <property type="match status" value="1"/>
</dbReference>
<gene>
    <name evidence="1" type="ORF">K2U94_00755</name>
</gene>
<reference evidence="1" key="1">
    <citation type="journal article" date="2022" name="ISME J.">
        <title>Identification of active gaseous-alkane degraders at natural gas seeps.</title>
        <authorList>
            <person name="Farhan Ul Haque M."/>
            <person name="Hernandez M."/>
            <person name="Crombie A.T."/>
            <person name="Murrell J.C."/>
        </authorList>
    </citation>
    <scope>NUCLEOTIDE SEQUENCE</scope>
    <source>
        <strain evidence="1">PC2</strain>
    </source>
</reference>
<dbReference type="InterPro" id="IPR021880">
    <property type="entry name" value="DUF3489"/>
</dbReference>
<protein>
    <submittedName>
        <fullName evidence="1">DUF3489 domain-containing protein</fullName>
    </submittedName>
</protein>
<dbReference type="RefSeq" id="WP_243065386.1">
    <property type="nucleotide sequence ID" value="NZ_JAIVFK010000008.1"/>
</dbReference>
<evidence type="ECO:0000313" key="2">
    <source>
        <dbReference type="Proteomes" id="UP001139104"/>
    </source>
</evidence>
<dbReference type="EMBL" id="JAIVFP010000001">
    <property type="protein sequence ID" value="MCI4681314.1"/>
    <property type="molecule type" value="Genomic_DNA"/>
</dbReference>
<keyword evidence="2" id="KW-1185">Reference proteome</keyword>
<evidence type="ECO:0000313" key="1">
    <source>
        <dbReference type="EMBL" id="MCI4681314.1"/>
    </source>
</evidence>
<sequence length="185" mass="18794">MSGAAARDDGLAEIPAKLNRAAASKVGSSLVARKLMREVKAKPGMPVWREDENGRPISLVITKAGRNAIGVEENGDQGASIAAVRGNAGKRPTSAKGYGAAKAMASSSTAAAPRAGSKQALVIGMLSGKHGASLDALNLATGWLPHTTRAALTGLRKRGYTIERSKAEGGESAYRIIGASSSAAS</sequence>
<proteinExistence type="predicted"/>
<accession>A0ABS9Z0X6</accession>
<comment type="caution">
    <text evidence="1">The sequence shown here is derived from an EMBL/GenBank/DDBJ whole genome shotgun (WGS) entry which is preliminary data.</text>
</comment>
<dbReference type="Proteomes" id="UP001139104">
    <property type="component" value="Unassembled WGS sequence"/>
</dbReference>